<keyword evidence="5" id="KW-0637">Prenyltransferase</keyword>
<evidence type="ECO:0000256" key="9">
    <source>
        <dbReference type="ARBA" id="ARBA00040965"/>
    </source>
</evidence>
<name>A0AAV9XTM4_9CRYT</name>
<evidence type="ECO:0000256" key="1">
    <source>
        <dbReference type="ARBA" id="ARBA00001946"/>
    </source>
</evidence>
<evidence type="ECO:0000256" key="12">
    <source>
        <dbReference type="ARBA" id="ARBA00043086"/>
    </source>
</evidence>
<dbReference type="Pfam" id="PF01239">
    <property type="entry name" value="PPTA"/>
    <property type="match status" value="4"/>
</dbReference>
<reference evidence="14 15" key="1">
    <citation type="submission" date="2023-10" db="EMBL/GenBank/DDBJ databases">
        <title>Comparative genomics analysis reveals potential genetic determinants of host preference in Cryptosporidium xiaoi.</title>
        <authorList>
            <person name="Xiao L."/>
            <person name="Li J."/>
        </authorList>
    </citation>
    <scope>NUCLEOTIDE SEQUENCE [LARGE SCALE GENOMIC DNA]</scope>
    <source>
        <strain evidence="14 15">52996</strain>
    </source>
</reference>
<dbReference type="PROSITE" id="PS51147">
    <property type="entry name" value="PFTA"/>
    <property type="match status" value="1"/>
</dbReference>
<comment type="cofactor">
    <cofactor evidence="1">
        <name>Mg(2+)</name>
        <dbReference type="ChEBI" id="CHEBI:18420"/>
    </cofactor>
</comment>
<evidence type="ECO:0000256" key="10">
    <source>
        <dbReference type="ARBA" id="ARBA00041392"/>
    </source>
</evidence>
<proteinExistence type="inferred from homology"/>
<dbReference type="GO" id="GO:0005953">
    <property type="term" value="C:CAAX-protein geranylgeranyltransferase complex"/>
    <property type="evidence" value="ECO:0007669"/>
    <property type="project" value="TreeGrafter"/>
</dbReference>
<dbReference type="Gene3D" id="1.25.40.120">
    <property type="entry name" value="Protein prenylyltransferase"/>
    <property type="match status" value="1"/>
</dbReference>
<protein>
    <recommendedName>
        <fullName evidence="9">Protein farnesyltransferase/geranylgeranyltransferase type-1 subunit alpha</fullName>
        <ecNumber evidence="4">2.5.1.58</ecNumber>
        <ecNumber evidence="3">2.5.1.59</ecNumber>
    </recommendedName>
    <alternativeName>
        <fullName evidence="12">CAAX farnesyltransferase subunit alpha</fullName>
    </alternativeName>
    <alternativeName>
        <fullName evidence="11">FTase-alpha</fullName>
    </alternativeName>
    <alternativeName>
        <fullName evidence="10">Ras proteins prenyltransferase subunit alpha</fullName>
    </alternativeName>
    <alternativeName>
        <fullName evidence="13">Type I protein geranyl-geranyltransferase subunit alpha</fullName>
    </alternativeName>
</protein>
<keyword evidence="15" id="KW-1185">Reference proteome</keyword>
<evidence type="ECO:0000256" key="11">
    <source>
        <dbReference type="ARBA" id="ARBA00042436"/>
    </source>
</evidence>
<dbReference type="EC" id="2.5.1.59" evidence="3"/>
<comment type="caution">
    <text evidence="14">The sequence shown here is derived from an EMBL/GenBank/DDBJ whole genome shotgun (WGS) entry which is preliminary data.</text>
</comment>
<dbReference type="InterPro" id="IPR002088">
    <property type="entry name" value="Prenyl_trans_a"/>
</dbReference>
<evidence type="ECO:0000256" key="7">
    <source>
        <dbReference type="ARBA" id="ARBA00022737"/>
    </source>
</evidence>
<evidence type="ECO:0000256" key="5">
    <source>
        <dbReference type="ARBA" id="ARBA00022602"/>
    </source>
</evidence>
<sequence>MNGDDKKKPDPDKEGLMINRNEDFRRNLAHERNDFKEGSDFYGNKDALRSCNLRRGDNRLNELDTLMRYRVNTGVCRFAFKHEDYRLFSEIKEYLDKKEYTLETFDISTKVIEINPQHYTSWYFRRRVIEKLLLNDFKGERIKFLRGEMNFARKMCLRAPKCYQSWWHIRKIREWIGFEEEEFKFLNKFLEFDSKNMYVWGHRSWLIRKYNINNRDILRKELKFTTLFIARDCRNNSAWCYRNSLNLALRRLNDLSESDLLSELDYIMYWIGFAPRNGSVWNYVISFFSKLLVPKKKKKSLHGSLCFELAPVGFRRLINSIFNEFKYSCYQVVYIKACIEYESGNYGFVIKAFKILQVVDCIRRSYWKWREDCFRSQIGDN</sequence>
<keyword evidence="6" id="KW-0808">Transferase</keyword>
<dbReference type="AlphaFoldDB" id="A0AAV9XTM4"/>
<dbReference type="GO" id="GO:0004660">
    <property type="term" value="F:protein farnesyltransferase activity"/>
    <property type="evidence" value="ECO:0007669"/>
    <property type="project" value="UniProtKB-EC"/>
</dbReference>
<gene>
    <name evidence="14" type="ORF">RS030_71066</name>
</gene>
<dbReference type="GO" id="GO:0004662">
    <property type="term" value="F:CAAX-protein geranylgeranyltransferase activity"/>
    <property type="evidence" value="ECO:0007669"/>
    <property type="project" value="UniProtKB-EC"/>
</dbReference>
<evidence type="ECO:0000256" key="6">
    <source>
        <dbReference type="ARBA" id="ARBA00022679"/>
    </source>
</evidence>
<keyword evidence="7" id="KW-0677">Repeat</keyword>
<dbReference type="PANTHER" id="PTHR11129:SF1">
    <property type="entry name" value="PROTEIN FARNESYLTRANSFERASE_GERANYLGERANYLTRANSFERASE TYPE-1 SUBUNIT ALPHA"/>
    <property type="match status" value="1"/>
</dbReference>
<organism evidence="14 15">
    <name type="scientific">Cryptosporidium xiaoi</name>
    <dbReference type="NCBI Taxonomy" id="659607"/>
    <lineage>
        <taxon>Eukaryota</taxon>
        <taxon>Sar</taxon>
        <taxon>Alveolata</taxon>
        <taxon>Apicomplexa</taxon>
        <taxon>Conoidasida</taxon>
        <taxon>Coccidia</taxon>
        <taxon>Eucoccidiorida</taxon>
        <taxon>Eimeriorina</taxon>
        <taxon>Cryptosporidiidae</taxon>
        <taxon>Cryptosporidium</taxon>
    </lineage>
</organism>
<dbReference type="Proteomes" id="UP001311799">
    <property type="component" value="Unassembled WGS sequence"/>
</dbReference>
<comment type="similarity">
    <text evidence="2">Belongs to the protein prenyltransferase subunit alpha family.</text>
</comment>
<evidence type="ECO:0000256" key="4">
    <source>
        <dbReference type="ARBA" id="ARBA00012702"/>
    </source>
</evidence>
<dbReference type="SUPFAM" id="SSF48439">
    <property type="entry name" value="Protein prenylyltransferase"/>
    <property type="match status" value="1"/>
</dbReference>
<evidence type="ECO:0000256" key="8">
    <source>
        <dbReference type="ARBA" id="ARBA00022842"/>
    </source>
</evidence>
<evidence type="ECO:0000256" key="3">
    <source>
        <dbReference type="ARBA" id="ARBA00012700"/>
    </source>
</evidence>
<evidence type="ECO:0000256" key="13">
    <source>
        <dbReference type="ARBA" id="ARBA00043219"/>
    </source>
</evidence>
<dbReference type="EMBL" id="JAWDEY010000035">
    <property type="protein sequence ID" value="KAK6588036.1"/>
    <property type="molecule type" value="Genomic_DNA"/>
</dbReference>
<dbReference type="PANTHER" id="PTHR11129">
    <property type="entry name" value="PROTEIN FARNESYLTRANSFERASE ALPHA SUBUNIT/RAB GERANYLGERANYL TRANSFERASE ALPHA SUBUNIT"/>
    <property type="match status" value="1"/>
</dbReference>
<keyword evidence="8" id="KW-0460">Magnesium</keyword>
<evidence type="ECO:0000313" key="14">
    <source>
        <dbReference type="EMBL" id="KAK6588036.1"/>
    </source>
</evidence>
<dbReference type="GO" id="GO:0005965">
    <property type="term" value="C:protein farnesyltransferase complex"/>
    <property type="evidence" value="ECO:0007669"/>
    <property type="project" value="TreeGrafter"/>
</dbReference>
<accession>A0AAV9XTM4</accession>
<evidence type="ECO:0000256" key="2">
    <source>
        <dbReference type="ARBA" id="ARBA00006734"/>
    </source>
</evidence>
<dbReference type="EC" id="2.5.1.58" evidence="4"/>
<evidence type="ECO:0000313" key="15">
    <source>
        <dbReference type="Proteomes" id="UP001311799"/>
    </source>
</evidence>